<evidence type="ECO:0000256" key="7">
    <source>
        <dbReference type="ARBA" id="ARBA00030248"/>
    </source>
</evidence>
<evidence type="ECO:0000256" key="8">
    <source>
        <dbReference type="ARBA" id="ARBA00048744"/>
    </source>
</evidence>
<dbReference type="GO" id="GO:0003968">
    <property type="term" value="F:RNA-directed RNA polymerase activity"/>
    <property type="evidence" value="ECO:0007669"/>
    <property type="project" value="UniProtKB-KW"/>
</dbReference>
<evidence type="ECO:0000256" key="1">
    <source>
        <dbReference type="ARBA" id="ARBA00012494"/>
    </source>
</evidence>
<evidence type="ECO:0000259" key="10">
    <source>
        <dbReference type="PROSITE" id="PS50522"/>
    </source>
</evidence>
<dbReference type="PROSITE" id="PS50522">
    <property type="entry name" value="RDRP_PHAGE"/>
    <property type="match status" value="1"/>
</dbReference>
<feature type="binding site" evidence="9">
    <location>
        <position position="354"/>
    </location>
    <ligand>
        <name>Mg(2+)</name>
        <dbReference type="ChEBI" id="CHEBI:18420"/>
        <label>2</label>
    </ligand>
</feature>
<evidence type="ECO:0000256" key="5">
    <source>
        <dbReference type="ARBA" id="ARBA00022741"/>
    </source>
</evidence>
<dbReference type="Pfam" id="PF03431">
    <property type="entry name" value="RNA_replicase_B"/>
    <property type="match status" value="1"/>
</dbReference>
<dbReference type="GO" id="GO:0046872">
    <property type="term" value="F:metal ion binding"/>
    <property type="evidence" value="ECO:0007669"/>
    <property type="project" value="UniProtKB-KW"/>
</dbReference>
<evidence type="ECO:0000256" key="4">
    <source>
        <dbReference type="ARBA" id="ARBA00022695"/>
    </source>
</evidence>
<dbReference type="GO" id="GO:0039694">
    <property type="term" value="P:viral RNA genome replication"/>
    <property type="evidence" value="ECO:0007669"/>
    <property type="project" value="InterPro"/>
</dbReference>
<proteinExistence type="predicted"/>
<gene>
    <name evidence="11" type="ORF">H1Bulk29535_000001</name>
</gene>
<feature type="binding site" evidence="9">
    <location>
        <position position="355"/>
    </location>
    <ligand>
        <name>Mg(2+)</name>
        <dbReference type="ChEBI" id="CHEBI:18420"/>
        <label>2</label>
    </ligand>
</feature>
<evidence type="ECO:0000256" key="3">
    <source>
        <dbReference type="ARBA" id="ARBA00022679"/>
    </source>
</evidence>
<accession>A0A514D2F1</accession>
<keyword evidence="2 11" id="KW-0696">RNA-directed RNA polymerase</keyword>
<evidence type="ECO:0000256" key="9">
    <source>
        <dbReference type="PIRSR" id="PIRSR605093-1"/>
    </source>
</evidence>
<feature type="binding site" evidence="9">
    <location>
        <position position="271"/>
    </location>
    <ligand>
        <name>Mg(2+)</name>
        <dbReference type="ChEBI" id="CHEBI:18420"/>
        <label>2</label>
    </ligand>
</feature>
<feature type="domain" description="RdRp catalytic" evidence="10">
    <location>
        <begin position="256"/>
        <end position="386"/>
    </location>
</feature>
<sequence>MIETLSRDLHDIVSALCSDVASPRSLSVEILMRYGEWDQLANLRIDPLHYSDPSSLWGDTLVTEILRKMSDLPTTFDRKAVSEEAFLSCEMQCFSSNRRLERLLFPGDHIFSAGDLMARSIFERARNLVGTVLGPFPTTLLDGKFGPGATFGDKGGRSTIPDKMSSEPTLTPSAWTSLSSWRSTAWARACAEDGRLPQVVEGNRFTTVPKDCTKDRGIAVEPSINVFYQLSVGKLIRSRLRRLGIHLDEGQDIHRRLACEASDDGHLATLDLSNASDTICKNLVEFLLPPSWFSVLNDLRSPKTFFKGKYHFLEKFSSMGNGFTFELETVIFHCLTVACCELRVSDPFVSCYGDDLIFPTECSEDVMSFMKLAGFTVNTRKSFTTGYFRESCGGDFFKGVPVRGHYLKESPSTPSHFISLANGLRRSATEDRFSTVYRAWRKCLDRLPVQIRSCRGPLALGDLVIHDSEDRWNKIHRNSIRYIRVWRPSRFRKIAWDRFKPSVTLASALYGVDSGGPSGIRINGSRCAPWSSYGVSPRDNVLGHKLGWVAYS</sequence>
<dbReference type="InterPro" id="IPR043502">
    <property type="entry name" value="DNA/RNA_pol_sf"/>
</dbReference>
<dbReference type="EMBL" id="MN033629">
    <property type="protein sequence ID" value="QDH87784.1"/>
    <property type="molecule type" value="Genomic_RNA"/>
</dbReference>
<name>A0A514D2F1_9VIRU</name>
<comment type="cofactor">
    <cofactor evidence="9">
        <name>Mg(2+)</name>
        <dbReference type="ChEBI" id="CHEBI:18420"/>
    </cofactor>
    <text evidence="9">Binds 2 Mg(2+) per subunit.</text>
</comment>
<keyword evidence="9" id="KW-0479">Metal-binding</keyword>
<keyword evidence="9" id="KW-0460">Magnesium</keyword>
<keyword evidence="3" id="KW-0808">Transferase</keyword>
<keyword evidence="5" id="KW-0547">Nucleotide-binding</keyword>
<organism evidence="11">
    <name type="scientific">Leviviridae sp</name>
    <dbReference type="NCBI Taxonomy" id="2027243"/>
    <lineage>
        <taxon>Viruses</taxon>
        <taxon>Riboviria</taxon>
        <taxon>Orthornavirae</taxon>
        <taxon>Lenarviricota</taxon>
        <taxon>Leviviricetes</taxon>
        <taxon>Norzivirales</taxon>
        <taxon>Fiersviridae</taxon>
    </lineage>
</organism>
<dbReference type="SUPFAM" id="SSF56672">
    <property type="entry name" value="DNA/RNA polymerases"/>
    <property type="match status" value="1"/>
</dbReference>
<evidence type="ECO:0000256" key="6">
    <source>
        <dbReference type="ARBA" id="ARBA00022953"/>
    </source>
</evidence>
<dbReference type="EC" id="2.7.7.48" evidence="1"/>
<dbReference type="InterPro" id="IPR005093">
    <property type="entry name" value="RNArep_beta"/>
</dbReference>
<dbReference type="InterPro" id="IPR007096">
    <property type="entry name" value="RNA-dir_Rpol_cat_phage"/>
</dbReference>
<dbReference type="GO" id="GO:0000166">
    <property type="term" value="F:nucleotide binding"/>
    <property type="evidence" value="ECO:0007669"/>
    <property type="project" value="UniProtKB-KW"/>
</dbReference>
<protein>
    <recommendedName>
        <fullName evidence="1">RNA-directed RNA polymerase</fullName>
        <ecNumber evidence="1">2.7.7.48</ecNumber>
    </recommendedName>
    <alternativeName>
        <fullName evidence="7">RNA replicase beta chain</fullName>
    </alternativeName>
</protein>
<evidence type="ECO:0000256" key="2">
    <source>
        <dbReference type="ARBA" id="ARBA00022484"/>
    </source>
</evidence>
<evidence type="ECO:0000313" key="11">
    <source>
        <dbReference type="EMBL" id="QDH87784.1"/>
    </source>
</evidence>
<reference evidence="11" key="1">
    <citation type="submission" date="2019-05" db="EMBL/GenBank/DDBJ databases">
        <title>Metatranscriptomic reconstruction reveals RNA viruses with the potential to shape carbon cycling in soil.</title>
        <authorList>
            <person name="Starr E.P."/>
            <person name="Nuccio E."/>
            <person name="Pett-Ridge J."/>
            <person name="Banfield J.F."/>
            <person name="Firestone M.K."/>
        </authorList>
    </citation>
    <scope>NUCLEOTIDE SEQUENCE</scope>
    <source>
        <strain evidence="11">H1_Bulk_29_scaffold_535</strain>
    </source>
</reference>
<comment type="catalytic activity">
    <reaction evidence="8">
        <text>RNA(n) + a ribonucleoside 5'-triphosphate = RNA(n+1) + diphosphate</text>
        <dbReference type="Rhea" id="RHEA:21248"/>
        <dbReference type="Rhea" id="RHEA-COMP:14527"/>
        <dbReference type="Rhea" id="RHEA-COMP:17342"/>
        <dbReference type="ChEBI" id="CHEBI:33019"/>
        <dbReference type="ChEBI" id="CHEBI:61557"/>
        <dbReference type="ChEBI" id="CHEBI:140395"/>
        <dbReference type="EC" id="2.7.7.48"/>
    </reaction>
</comment>
<keyword evidence="4" id="KW-0548">Nucleotidyltransferase</keyword>
<keyword evidence="6" id="KW-0693">Viral RNA replication</keyword>